<name>A0A1M5G7J2_9GAMM</name>
<dbReference type="InterPro" id="IPR021730">
    <property type="entry name" value="YdbH"/>
</dbReference>
<keyword evidence="1" id="KW-0812">Transmembrane</keyword>
<keyword evidence="3" id="KW-1185">Reference proteome</keyword>
<dbReference type="AlphaFoldDB" id="A0A1M5G7J2"/>
<evidence type="ECO:0000256" key="1">
    <source>
        <dbReference type="SAM" id="Phobius"/>
    </source>
</evidence>
<evidence type="ECO:0000313" key="2">
    <source>
        <dbReference type="EMBL" id="SHF99686.1"/>
    </source>
</evidence>
<keyword evidence="1" id="KW-0472">Membrane</keyword>
<evidence type="ECO:0000313" key="3">
    <source>
        <dbReference type="Proteomes" id="UP000184170"/>
    </source>
</evidence>
<dbReference type="STRING" id="494016.SAMN04487965_3105"/>
<organism evidence="2 3">
    <name type="scientific">Microbulbifer donghaiensis</name>
    <dbReference type="NCBI Taxonomy" id="494016"/>
    <lineage>
        <taxon>Bacteria</taxon>
        <taxon>Pseudomonadati</taxon>
        <taxon>Pseudomonadota</taxon>
        <taxon>Gammaproteobacteria</taxon>
        <taxon>Cellvibrionales</taxon>
        <taxon>Microbulbiferaceae</taxon>
        <taxon>Microbulbifer</taxon>
    </lineage>
</organism>
<protein>
    <submittedName>
        <fullName evidence="2">Dicarboxylate transport</fullName>
    </submittedName>
</protein>
<dbReference type="Pfam" id="PF11739">
    <property type="entry name" value="YdbH-like"/>
    <property type="match status" value="1"/>
</dbReference>
<reference evidence="3" key="1">
    <citation type="submission" date="2016-11" db="EMBL/GenBank/DDBJ databases">
        <authorList>
            <person name="Varghese N."/>
            <person name="Submissions S."/>
        </authorList>
    </citation>
    <scope>NUCLEOTIDE SEQUENCE [LARGE SCALE GENOMIC DNA]</scope>
    <source>
        <strain evidence="3">CGMCC 1.7063</strain>
    </source>
</reference>
<sequence length="982" mass="107872">MRTSRLVPFVAVLLVIALGGWLWWERDRAVPALINSLIDGGKIESLDGLQLSFGQIDIERLKLALSDGATLHLENVRLLRPFSLIFSGAENRTQVTVERLEFEPPERAVATTAIPEKKEEEPIPAFRLSDTVWSIHRYLPEKLHIRELQWRGRTATPAALDLRRDHTEDTIDAALLSGEQRLSLRIQPQENQLSLVAHLGTAGQDPALSLRCNLAPGDNDTWQTALRLESDLQRIAGLPLLGNLDEIAASASGKLTASIELALPDEALQLQAYRDIVAKLNGESLHLTLPETLLGVPADLSVSTDTPIELSLKSLEPARTEAIAGSATLKLTPTGQPVPLLDLQTQTRSKNEKPSIEVTGTLNLEAASPLLAAPRWQKMLAALKLGSPSGAVHFAGMAKVSPLRDDRALHQSWLSNITLTLLPDSRAGFSYTAELQQDSPASQFGWHKGKVDIRIAKPVNLQIAEWPGDIQITEGTAALQLTPDGGKAAIASELQQVDCTIAEETRCALKLQVAADKIDHKSSTLTIREPKLHTQLDFTLQANRQRWELRQSAFTARQISRDGIEVEDFSFSTTHVECTLADGNPACNSPESITSFSKLKNEEMTASGAVRFDDMHFRLDDSQSQFTSSYRSDNLKFTAQGGYRLEPVLSGKLNLNGNRLRGENQLQAGSLNARAQWRHDLDTAKGNAEFTLEPVKFSQQQPLSESVAGLPLDLVAGTLTAAGKLSWPQTQGDNINVTLNDAAAVYGDSFATGVQTRFALIKPEENWITSKPQPVRIDTLDVGLPVKDIQFTLSLDQKQELRFEKLRAELLGGKLQSEALVWSLKGEERRSLVLLNEISLRELARETEAENFAATGILDLKIPLITSREGITIEHGSVQARAPGGRLRYYGAFSAEMLSSNPQLKLIAGALEDYNYRELSGTVEYPPSGDMQLQLKLVGRSDSVDADRDLIINLNLENNIPAMLRSLQASRDLTEALEKQIQ</sequence>
<feature type="transmembrane region" description="Helical" evidence="1">
    <location>
        <begin position="7"/>
        <end position="24"/>
    </location>
</feature>
<keyword evidence="1" id="KW-1133">Transmembrane helix</keyword>
<dbReference type="EMBL" id="FQVA01000005">
    <property type="protein sequence ID" value="SHF99686.1"/>
    <property type="molecule type" value="Genomic_DNA"/>
</dbReference>
<accession>A0A1M5G7J2</accession>
<proteinExistence type="predicted"/>
<dbReference type="Proteomes" id="UP000184170">
    <property type="component" value="Unassembled WGS sequence"/>
</dbReference>
<gene>
    <name evidence="2" type="ORF">SAMN04487965_3105</name>
</gene>